<protein>
    <submittedName>
        <fullName evidence="2">Uncharacterized protein</fullName>
    </submittedName>
</protein>
<sequence>MWNHVAPPPPTSTTSLYDAGLVAARLCTPRSGQQCNVAATSIRRNRECEDTLQSGSTCTTARPLLPDSIDCLPSNLFAIKAARPNTSVGLQSAMPCVQPKRTRTSSRAIL</sequence>
<dbReference type="Proteomes" id="UP000317494">
    <property type="component" value="Unassembled WGS sequence"/>
</dbReference>
<accession>A0A507DFF5</accession>
<evidence type="ECO:0000313" key="1">
    <source>
        <dbReference type="EMBL" id="TPX47420.1"/>
    </source>
</evidence>
<reference evidence="3 4" key="1">
    <citation type="journal article" date="2019" name="Sci. Rep.">
        <title>Comparative genomics of chytrid fungi reveal insights into the obligate biotrophic and pathogenic lifestyle of Synchytrium endobioticum.</title>
        <authorList>
            <person name="van de Vossenberg B.T.L.H."/>
            <person name="Warris S."/>
            <person name="Nguyen H.D.T."/>
            <person name="van Gent-Pelzer M.P.E."/>
            <person name="Joly D.L."/>
            <person name="van de Geest H.C."/>
            <person name="Bonants P.J.M."/>
            <person name="Smith D.S."/>
            <person name="Levesque C.A."/>
            <person name="van der Lee T.A.J."/>
        </authorList>
    </citation>
    <scope>NUCLEOTIDE SEQUENCE [LARGE SCALE GENOMIC DNA]</scope>
    <source>
        <strain evidence="1 4">LEV6574</strain>
        <strain evidence="2 3">MB42</strain>
    </source>
</reference>
<gene>
    <name evidence="1" type="ORF">SeLEV6574_g02679</name>
    <name evidence="2" type="ORF">SeMB42_g02378</name>
</gene>
<proteinExistence type="predicted"/>
<name>A0A507DFF5_9FUNG</name>
<organism evidence="2 3">
    <name type="scientific">Synchytrium endobioticum</name>
    <dbReference type="NCBI Taxonomy" id="286115"/>
    <lineage>
        <taxon>Eukaryota</taxon>
        <taxon>Fungi</taxon>
        <taxon>Fungi incertae sedis</taxon>
        <taxon>Chytridiomycota</taxon>
        <taxon>Chytridiomycota incertae sedis</taxon>
        <taxon>Chytridiomycetes</taxon>
        <taxon>Synchytriales</taxon>
        <taxon>Synchytriaceae</taxon>
        <taxon>Synchytrium</taxon>
    </lineage>
</organism>
<dbReference type="EMBL" id="QEAM01000078">
    <property type="protein sequence ID" value="TPX47420.1"/>
    <property type="molecule type" value="Genomic_DNA"/>
</dbReference>
<dbReference type="Proteomes" id="UP000320475">
    <property type="component" value="Unassembled WGS sequence"/>
</dbReference>
<dbReference type="VEuPathDB" id="FungiDB:SeMB42_g02378"/>
<comment type="caution">
    <text evidence="2">The sequence shown here is derived from an EMBL/GenBank/DDBJ whole genome shotgun (WGS) entry which is preliminary data.</text>
</comment>
<evidence type="ECO:0000313" key="3">
    <source>
        <dbReference type="Proteomes" id="UP000317494"/>
    </source>
</evidence>
<evidence type="ECO:0000313" key="2">
    <source>
        <dbReference type="EMBL" id="TPX50075.1"/>
    </source>
</evidence>
<dbReference type="EMBL" id="QEAN01000072">
    <property type="protein sequence ID" value="TPX50075.1"/>
    <property type="molecule type" value="Genomic_DNA"/>
</dbReference>
<evidence type="ECO:0000313" key="4">
    <source>
        <dbReference type="Proteomes" id="UP000320475"/>
    </source>
</evidence>
<keyword evidence="3" id="KW-1185">Reference proteome</keyword>
<dbReference type="AlphaFoldDB" id="A0A507DFF5"/>